<protein>
    <submittedName>
        <fullName evidence="1">Uncharacterized protein</fullName>
    </submittedName>
</protein>
<dbReference type="AlphaFoldDB" id="A0A453EXI1"/>
<dbReference type="EnsemblPlants" id="AET3Gv20504100.1">
    <property type="protein sequence ID" value="AET3Gv20504100.1"/>
    <property type="gene ID" value="AET3Gv20504100"/>
</dbReference>
<organism evidence="1 2">
    <name type="scientific">Aegilops tauschii subsp. strangulata</name>
    <name type="common">Goatgrass</name>
    <dbReference type="NCBI Taxonomy" id="200361"/>
    <lineage>
        <taxon>Eukaryota</taxon>
        <taxon>Viridiplantae</taxon>
        <taxon>Streptophyta</taxon>
        <taxon>Embryophyta</taxon>
        <taxon>Tracheophyta</taxon>
        <taxon>Spermatophyta</taxon>
        <taxon>Magnoliopsida</taxon>
        <taxon>Liliopsida</taxon>
        <taxon>Poales</taxon>
        <taxon>Poaceae</taxon>
        <taxon>BOP clade</taxon>
        <taxon>Pooideae</taxon>
        <taxon>Triticodae</taxon>
        <taxon>Triticeae</taxon>
        <taxon>Triticinae</taxon>
        <taxon>Aegilops</taxon>
    </lineage>
</organism>
<evidence type="ECO:0000313" key="1">
    <source>
        <dbReference type="EnsemblPlants" id="AET3Gv20504100.1"/>
    </source>
</evidence>
<proteinExistence type="predicted"/>
<sequence length="42" mass="4891">MFNEAISELGLIELPLKGRQFSWSNMQDSPLLEKLDWFFTSA</sequence>
<keyword evidence="2" id="KW-1185">Reference proteome</keyword>
<reference evidence="2" key="2">
    <citation type="journal article" date="2017" name="Nat. Plants">
        <title>The Aegilops tauschii genome reveals multiple impacts of transposons.</title>
        <authorList>
            <person name="Zhao G."/>
            <person name="Zou C."/>
            <person name="Li K."/>
            <person name="Wang K."/>
            <person name="Li T."/>
            <person name="Gao L."/>
            <person name="Zhang X."/>
            <person name="Wang H."/>
            <person name="Yang Z."/>
            <person name="Liu X."/>
            <person name="Jiang W."/>
            <person name="Mao L."/>
            <person name="Kong X."/>
            <person name="Jiao Y."/>
            <person name="Jia J."/>
        </authorList>
    </citation>
    <scope>NUCLEOTIDE SEQUENCE [LARGE SCALE GENOMIC DNA]</scope>
    <source>
        <strain evidence="2">cv. AL8/78</strain>
    </source>
</reference>
<name>A0A453EXI1_AEGTS</name>
<reference evidence="2" key="1">
    <citation type="journal article" date="2014" name="Science">
        <title>Ancient hybridizations among the ancestral genomes of bread wheat.</title>
        <authorList>
            <consortium name="International Wheat Genome Sequencing Consortium,"/>
            <person name="Marcussen T."/>
            <person name="Sandve S.R."/>
            <person name="Heier L."/>
            <person name="Spannagl M."/>
            <person name="Pfeifer M."/>
            <person name="Jakobsen K.S."/>
            <person name="Wulff B.B."/>
            <person name="Steuernagel B."/>
            <person name="Mayer K.F."/>
            <person name="Olsen O.A."/>
        </authorList>
    </citation>
    <scope>NUCLEOTIDE SEQUENCE [LARGE SCALE GENOMIC DNA]</scope>
    <source>
        <strain evidence="2">cv. AL8/78</strain>
    </source>
</reference>
<accession>A0A453EXI1</accession>
<evidence type="ECO:0000313" key="2">
    <source>
        <dbReference type="Proteomes" id="UP000015105"/>
    </source>
</evidence>
<reference evidence="1" key="4">
    <citation type="submission" date="2019-03" db="UniProtKB">
        <authorList>
            <consortium name="EnsemblPlants"/>
        </authorList>
    </citation>
    <scope>IDENTIFICATION</scope>
</reference>
<reference evidence="1" key="3">
    <citation type="journal article" date="2017" name="Nature">
        <title>Genome sequence of the progenitor of the wheat D genome Aegilops tauschii.</title>
        <authorList>
            <person name="Luo M.C."/>
            <person name="Gu Y.Q."/>
            <person name="Puiu D."/>
            <person name="Wang H."/>
            <person name="Twardziok S.O."/>
            <person name="Deal K.R."/>
            <person name="Huo N."/>
            <person name="Zhu T."/>
            <person name="Wang L."/>
            <person name="Wang Y."/>
            <person name="McGuire P.E."/>
            <person name="Liu S."/>
            <person name="Long H."/>
            <person name="Ramasamy R.K."/>
            <person name="Rodriguez J.C."/>
            <person name="Van S.L."/>
            <person name="Yuan L."/>
            <person name="Wang Z."/>
            <person name="Xia Z."/>
            <person name="Xiao L."/>
            <person name="Anderson O.D."/>
            <person name="Ouyang S."/>
            <person name="Liang Y."/>
            <person name="Zimin A.V."/>
            <person name="Pertea G."/>
            <person name="Qi P."/>
            <person name="Bennetzen J.L."/>
            <person name="Dai X."/>
            <person name="Dawson M.W."/>
            <person name="Muller H.G."/>
            <person name="Kugler K."/>
            <person name="Rivarola-Duarte L."/>
            <person name="Spannagl M."/>
            <person name="Mayer K.F.X."/>
            <person name="Lu F.H."/>
            <person name="Bevan M.W."/>
            <person name="Leroy P."/>
            <person name="Li P."/>
            <person name="You F.M."/>
            <person name="Sun Q."/>
            <person name="Liu Z."/>
            <person name="Lyons E."/>
            <person name="Wicker T."/>
            <person name="Salzberg S.L."/>
            <person name="Devos K.M."/>
            <person name="Dvorak J."/>
        </authorList>
    </citation>
    <scope>NUCLEOTIDE SEQUENCE [LARGE SCALE GENOMIC DNA]</scope>
    <source>
        <strain evidence="1">cv. AL8/78</strain>
    </source>
</reference>
<dbReference type="Gramene" id="AET3Gv20504100.1">
    <property type="protein sequence ID" value="AET3Gv20504100.1"/>
    <property type="gene ID" value="AET3Gv20504100"/>
</dbReference>
<dbReference type="Proteomes" id="UP000015105">
    <property type="component" value="Chromosome 3D"/>
</dbReference>
<reference evidence="1" key="5">
    <citation type="journal article" date="2021" name="G3 (Bethesda)">
        <title>Aegilops tauschii genome assembly Aet v5.0 features greater sequence contiguity and improved annotation.</title>
        <authorList>
            <person name="Wang L."/>
            <person name="Zhu T."/>
            <person name="Rodriguez J.C."/>
            <person name="Deal K.R."/>
            <person name="Dubcovsky J."/>
            <person name="McGuire P.E."/>
            <person name="Lux T."/>
            <person name="Spannagl M."/>
            <person name="Mayer K.F.X."/>
            <person name="Baldrich P."/>
            <person name="Meyers B.C."/>
            <person name="Huo N."/>
            <person name="Gu Y.Q."/>
            <person name="Zhou H."/>
            <person name="Devos K.M."/>
            <person name="Bennetzen J.L."/>
            <person name="Unver T."/>
            <person name="Budak H."/>
            <person name="Gulick P.J."/>
            <person name="Galiba G."/>
            <person name="Kalapos B."/>
            <person name="Nelson D.R."/>
            <person name="Li P."/>
            <person name="You F.M."/>
            <person name="Luo M.C."/>
            <person name="Dvorak J."/>
        </authorList>
    </citation>
    <scope>NUCLEOTIDE SEQUENCE [LARGE SCALE GENOMIC DNA]</scope>
    <source>
        <strain evidence="1">cv. AL8/78</strain>
    </source>
</reference>